<evidence type="ECO:0000313" key="2">
    <source>
        <dbReference type="EMBL" id="QIW53805.1"/>
    </source>
</evidence>
<dbReference type="AlphaFoldDB" id="A0A6H0UHH2"/>
<name>A0A6H0UHH2_9LACT</name>
<keyword evidence="1" id="KW-0677">Repeat</keyword>
<dbReference type="Gene3D" id="3.10.20.320">
    <property type="entry name" value="Putative peptidoglycan bound protein (lpxtg motif)"/>
    <property type="match status" value="3"/>
</dbReference>
<reference evidence="2 3" key="1">
    <citation type="submission" date="2019-12" db="EMBL/GenBank/DDBJ databases">
        <title>Whole genome sequences of Lactococcus raffinolactis strains isolated from sewage.</title>
        <authorList>
            <person name="Ybazeta G."/>
            <person name="Ross M."/>
            <person name="Brabant-Kirwan D."/>
            <person name="Saleh M."/>
            <person name="Dillon J.A."/>
            <person name="Splinter K."/>
            <person name="Nokhbeh R."/>
        </authorList>
    </citation>
    <scope>NUCLEOTIDE SEQUENCE [LARGE SCALE GENOMIC DNA]</scope>
    <source>
        <strain evidence="2 3">Lr_19_5</strain>
    </source>
</reference>
<evidence type="ECO:0000256" key="1">
    <source>
        <dbReference type="ARBA" id="ARBA00022737"/>
    </source>
</evidence>
<organism evidence="2 3">
    <name type="scientific">Pseudolactococcus raffinolactis</name>
    <dbReference type="NCBI Taxonomy" id="1366"/>
    <lineage>
        <taxon>Bacteria</taxon>
        <taxon>Bacillati</taxon>
        <taxon>Bacillota</taxon>
        <taxon>Bacilli</taxon>
        <taxon>Lactobacillales</taxon>
        <taxon>Streptococcaceae</taxon>
        <taxon>Pseudolactococcus</taxon>
    </lineage>
</organism>
<sequence length="558" mass="61724">MRTKYLGTSLLLLLVASQMTTSIVSANSSSSKFDSKFSGLLRSAENIDSWMPDKNLQKVIVECLGLNNVDEITKELLGSQHIHISDSSTNLFGQITDFTGLEYANGVNFSLGSDTSSRTFDSVNDLLSSDIKEKASWIFSGDLKSVFPNGIDCSKFNSYLNVGIDPHNTWPINKVFSLNQNNYTSFFLSFSDAKIFNAPFTVTNFMTYASLYIGNPYPSVPLHYNAEVQNSGIKFTLDPYYSVDYSKLVGQTFVNTPGQIQFPDGPFCQIHFSWESNVNNSNNLNVNASFSITFGYVASDLTVKYQDISGNKIADFKTVSGNVGDAYDVSTDTYKQNINGYTFKEVQGQTTGTLSDQGQTVTYVYTKNPVEAKPLTVRYHDTASEKIADSKNISGNIGDIYDVSTDEHKLDIDGHTFKEVQGQTIGILTDKEQVVTYVYTKNPIKSKVLTVKYQDTADNEIATAKTISGNVGDAYDVSTDAYKQVINGYTFKEVKGETIGKLSDKEQTVTYVYGKTSEEQAKEALPNTGDSNNIPVMLVGISLFLLSLKAWLFKQEFE</sequence>
<dbReference type="NCBIfam" id="TIGR01167">
    <property type="entry name" value="LPXTG_anchor"/>
    <property type="match status" value="1"/>
</dbReference>
<dbReference type="InterPro" id="IPR009459">
    <property type="entry name" value="MucBP_dom"/>
</dbReference>
<gene>
    <name evidence="2" type="ORF">GU336_06435</name>
</gene>
<dbReference type="EMBL" id="CP047616">
    <property type="protein sequence ID" value="QIW53805.1"/>
    <property type="molecule type" value="Genomic_DNA"/>
</dbReference>
<protein>
    <submittedName>
        <fullName evidence="2">LPXTG cell wall anchor domain-containing protein</fullName>
    </submittedName>
</protein>
<evidence type="ECO:0000313" key="3">
    <source>
        <dbReference type="Proteomes" id="UP000501945"/>
    </source>
</evidence>
<dbReference type="RefSeq" id="WP_167838732.1">
    <property type="nucleotide sequence ID" value="NZ_CP047616.1"/>
</dbReference>
<accession>A0A6H0UHH2</accession>
<dbReference type="Pfam" id="PF06458">
    <property type="entry name" value="MucBP"/>
    <property type="match status" value="3"/>
</dbReference>
<dbReference type="Proteomes" id="UP000501945">
    <property type="component" value="Chromosome"/>
</dbReference>
<proteinExistence type="predicted"/>